<dbReference type="Proteomes" id="UP000494170">
    <property type="component" value="Unassembled WGS sequence"/>
</dbReference>
<gene>
    <name evidence="2" type="ORF">BLA6863_00209</name>
</gene>
<sequence length="108" mass="12029">MRFRDNAPVGYTCPDIDAIISILEGVADRLDEVASQIDSTALSVQTEDLGTQAANLRQAFEGRSSALEKLRAANDALRDWGNKECERADDAEKEMNRLRDEIRDLEST</sequence>
<evidence type="ECO:0000313" key="2">
    <source>
        <dbReference type="EMBL" id="VWB08280.1"/>
    </source>
</evidence>
<proteinExistence type="predicted"/>
<keyword evidence="1" id="KW-0175">Coiled coil</keyword>
<reference evidence="2 3" key="1">
    <citation type="submission" date="2019-09" db="EMBL/GenBank/DDBJ databases">
        <authorList>
            <person name="Depoorter E."/>
        </authorList>
    </citation>
    <scope>NUCLEOTIDE SEQUENCE [LARGE SCALE GENOMIC DNA]</scope>
    <source>
        <strain evidence="2">LMG 6863</strain>
    </source>
</reference>
<dbReference type="EMBL" id="CABVPY010000001">
    <property type="protein sequence ID" value="VWB08280.1"/>
    <property type="molecule type" value="Genomic_DNA"/>
</dbReference>
<name>A0A6P2GUT1_BURL3</name>
<evidence type="ECO:0000256" key="1">
    <source>
        <dbReference type="SAM" id="Coils"/>
    </source>
</evidence>
<protein>
    <submittedName>
        <fullName evidence="2">Uncharacterized protein</fullName>
    </submittedName>
</protein>
<dbReference type="RefSeq" id="WP_174936799.1">
    <property type="nucleotide sequence ID" value="NZ_CABVPY010000001.1"/>
</dbReference>
<organism evidence="2 3">
    <name type="scientific">Burkholderia lata (strain ATCC 17760 / DSM 23089 / LMG 22485 / NCIMB 9086 / R18194 / 383)</name>
    <dbReference type="NCBI Taxonomy" id="482957"/>
    <lineage>
        <taxon>Bacteria</taxon>
        <taxon>Pseudomonadati</taxon>
        <taxon>Pseudomonadota</taxon>
        <taxon>Betaproteobacteria</taxon>
        <taxon>Burkholderiales</taxon>
        <taxon>Burkholderiaceae</taxon>
        <taxon>Burkholderia</taxon>
        <taxon>Burkholderia cepacia complex</taxon>
    </lineage>
</organism>
<dbReference type="AlphaFoldDB" id="A0A6P2GUT1"/>
<accession>A0A6P2GUT1</accession>
<feature type="coiled-coil region" evidence="1">
    <location>
        <begin position="81"/>
        <end position="108"/>
    </location>
</feature>
<evidence type="ECO:0000313" key="3">
    <source>
        <dbReference type="Proteomes" id="UP000494170"/>
    </source>
</evidence>